<evidence type="ECO:0000256" key="9">
    <source>
        <dbReference type="ARBA" id="ARBA00023136"/>
    </source>
</evidence>
<evidence type="ECO:0000256" key="10">
    <source>
        <dbReference type="SAM" id="Phobius"/>
    </source>
</evidence>
<dbReference type="Gene3D" id="3.30.1150.10">
    <property type="match status" value="1"/>
</dbReference>
<keyword evidence="9 10" id="KW-0472">Membrane</keyword>
<proteinExistence type="inferred from homology"/>
<comment type="caution">
    <text evidence="12">The sequence shown here is derived from an EMBL/GenBank/DDBJ whole genome shotgun (WGS) entry which is preliminary data.</text>
</comment>
<feature type="transmembrane region" description="Helical" evidence="10">
    <location>
        <begin position="35"/>
        <end position="52"/>
    </location>
</feature>
<dbReference type="InterPro" id="IPR006260">
    <property type="entry name" value="TonB/TolA_C"/>
</dbReference>
<dbReference type="NCBIfam" id="TIGR01352">
    <property type="entry name" value="tonB_Cterm"/>
    <property type="match status" value="1"/>
</dbReference>
<name>A0A1J5SWI4_9ZZZZ</name>
<dbReference type="PANTHER" id="PTHR33446">
    <property type="entry name" value="PROTEIN TONB-RELATED"/>
    <property type="match status" value="1"/>
</dbReference>
<evidence type="ECO:0000256" key="5">
    <source>
        <dbReference type="ARBA" id="ARBA00022519"/>
    </source>
</evidence>
<keyword evidence="3" id="KW-0813">Transport</keyword>
<dbReference type="GO" id="GO:0055085">
    <property type="term" value="P:transmembrane transport"/>
    <property type="evidence" value="ECO:0007669"/>
    <property type="project" value="InterPro"/>
</dbReference>
<dbReference type="GO" id="GO:0098797">
    <property type="term" value="C:plasma membrane protein complex"/>
    <property type="evidence" value="ECO:0007669"/>
    <property type="project" value="TreeGrafter"/>
</dbReference>
<evidence type="ECO:0000256" key="6">
    <source>
        <dbReference type="ARBA" id="ARBA00022692"/>
    </source>
</evidence>
<dbReference type="EMBL" id="MLJW01000017">
    <property type="protein sequence ID" value="OIR12315.1"/>
    <property type="molecule type" value="Genomic_DNA"/>
</dbReference>
<keyword evidence="5" id="KW-0997">Cell inner membrane</keyword>
<dbReference type="InterPro" id="IPR037682">
    <property type="entry name" value="TonB_C"/>
</dbReference>
<keyword evidence="6 10" id="KW-0812">Transmembrane</keyword>
<feature type="domain" description="TonB C-terminal" evidence="11">
    <location>
        <begin position="159"/>
        <end position="250"/>
    </location>
</feature>
<evidence type="ECO:0000313" key="12">
    <source>
        <dbReference type="EMBL" id="OIR12315.1"/>
    </source>
</evidence>
<dbReference type="Pfam" id="PF03544">
    <property type="entry name" value="TonB_C"/>
    <property type="match status" value="1"/>
</dbReference>
<evidence type="ECO:0000256" key="1">
    <source>
        <dbReference type="ARBA" id="ARBA00004383"/>
    </source>
</evidence>
<dbReference type="GO" id="GO:0015031">
    <property type="term" value="P:protein transport"/>
    <property type="evidence" value="ECO:0007669"/>
    <property type="project" value="UniProtKB-KW"/>
</dbReference>
<gene>
    <name evidence="12" type="ORF">GALL_60140</name>
</gene>
<dbReference type="PROSITE" id="PS52015">
    <property type="entry name" value="TONB_CTD"/>
    <property type="match status" value="1"/>
</dbReference>
<evidence type="ECO:0000256" key="2">
    <source>
        <dbReference type="ARBA" id="ARBA00006555"/>
    </source>
</evidence>
<dbReference type="GO" id="GO:0031992">
    <property type="term" value="F:energy transducer activity"/>
    <property type="evidence" value="ECO:0007669"/>
    <property type="project" value="TreeGrafter"/>
</dbReference>
<comment type="subcellular location">
    <subcellularLocation>
        <location evidence="1">Cell inner membrane</location>
        <topology evidence="1">Single-pass membrane protein</topology>
        <orientation evidence="1">Periplasmic side</orientation>
    </subcellularLocation>
</comment>
<protein>
    <submittedName>
        <fullName evidence="12">Gram-negative bacterial tonB protein</fullName>
    </submittedName>
</protein>
<accession>A0A1J5SWI4</accession>
<dbReference type="AlphaFoldDB" id="A0A1J5SWI4"/>
<dbReference type="InterPro" id="IPR051045">
    <property type="entry name" value="TonB-dependent_transducer"/>
</dbReference>
<evidence type="ECO:0000259" key="11">
    <source>
        <dbReference type="PROSITE" id="PS52015"/>
    </source>
</evidence>
<sequence length="250" mass="27162">MLLNPNMNISLMVNALAPMRASGLAVDNQQTTSYVTLVLVVAVHLFGFAWLINNKVVQPVVKESMSPMIVSFVASVATQMTVAKESTVPILKKIAIKKQPQVVSAKLPIAELVPVESTKQESLDKDSTQQTSIEAAKTSEFVEEVKQKVEAEAEAVIEPPRFGAAYLNNPAPEYPSLSRRFGEQGRVLLRVLVSISGNAENVQIESSSGFVRLDQAAIQAVKGWRFIPAKKNSQPISAYVLVPVKFSLDG</sequence>
<evidence type="ECO:0000256" key="3">
    <source>
        <dbReference type="ARBA" id="ARBA00022448"/>
    </source>
</evidence>
<organism evidence="12">
    <name type="scientific">mine drainage metagenome</name>
    <dbReference type="NCBI Taxonomy" id="410659"/>
    <lineage>
        <taxon>unclassified sequences</taxon>
        <taxon>metagenomes</taxon>
        <taxon>ecological metagenomes</taxon>
    </lineage>
</organism>
<comment type="similarity">
    <text evidence="2">Belongs to the TonB family.</text>
</comment>
<reference evidence="12" key="1">
    <citation type="submission" date="2016-10" db="EMBL/GenBank/DDBJ databases">
        <title>Sequence of Gallionella enrichment culture.</title>
        <authorList>
            <person name="Poehlein A."/>
            <person name="Muehling M."/>
            <person name="Daniel R."/>
        </authorList>
    </citation>
    <scope>NUCLEOTIDE SEQUENCE</scope>
</reference>
<evidence type="ECO:0000256" key="4">
    <source>
        <dbReference type="ARBA" id="ARBA00022475"/>
    </source>
</evidence>
<keyword evidence="4" id="KW-1003">Cell membrane</keyword>
<dbReference type="PANTHER" id="PTHR33446:SF2">
    <property type="entry name" value="PROTEIN TONB"/>
    <property type="match status" value="1"/>
</dbReference>
<evidence type="ECO:0000256" key="7">
    <source>
        <dbReference type="ARBA" id="ARBA00022927"/>
    </source>
</evidence>
<dbReference type="SUPFAM" id="SSF74653">
    <property type="entry name" value="TolA/TonB C-terminal domain"/>
    <property type="match status" value="1"/>
</dbReference>
<keyword evidence="7" id="KW-0653">Protein transport</keyword>
<evidence type="ECO:0000256" key="8">
    <source>
        <dbReference type="ARBA" id="ARBA00022989"/>
    </source>
</evidence>
<keyword evidence="8 10" id="KW-1133">Transmembrane helix</keyword>